<feature type="region of interest" description="Disordered" evidence="1">
    <location>
        <begin position="471"/>
        <end position="538"/>
    </location>
</feature>
<feature type="compositionally biased region" description="Acidic residues" evidence="1">
    <location>
        <begin position="622"/>
        <end position="635"/>
    </location>
</feature>
<feature type="compositionally biased region" description="Gly residues" evidence="1">
    <location>
        <begin position="482"/>
        <end position="492"/>
    </location>
</feature>
<dbReference type="Proteomes" id="UP001596099">
    <property type="component" value="Unassembled WGS sequence"/>
</dbReference>
<dbReference type="SMART" id="SM00710">
    <property type="entry name" value="PbH1"/>
    <property type="match status" value="4"/>
</dbReference>
<keyword evidence="4" id="KW-1185">Reference proteome</keyword>
<name>A0ABD5RNM6_9EURY</name>
<dbReference type="InterPro" id="IPR006626">
    <property type="entry name" value="PbH1"/>
</dbReference>
<dbReference type="AlphaFoldDB" id="A0ABD5RNM6"/>
<dbReference type="Gene3D" id="2.160.20.10">
    <property type="entry name" value="Single-stranded right-handed beta-helix, Pectin lyase-like"/>
    <property type="match status" value="1"/>
</dbReference>
<dbReference type="InterPro" id="IPR039448">
    <property type="entry name" value="Beta_helix"/>
</dbReference>
<dbReference type="RefSeq" id="WP_247414895.1">
    <property type="nucleotide sequence ID" value="NZ_JALLGW010000001.1"/>
</dbReference>
<evidence type="ECO:0000313" key="3">
    <source>
        <dbReference type="EMBL" id="MFC5971972.1"/>
    </source>
</evidence>
<evidence type="ECO:0000259" key="2">
    <source>
        <dbReference type="Pfam" id="PF13229"/>
    </source>
</evidence>
<organism evidence="3 4">
    <name type="scientific">Halomarina salina</name>
    <dbReference type="NCBI Taxonomy" id="1872699"/>
    <lineage>
        <taxon>Archaea</taxon>
        <taxon>Methanobacteriati</taxon>
        <taxon>Methanobacteriota</taxon>
        <taxon>Stenosarchaea group</taxon>
        <taxon>Halobacteria</taxon>
        <taxon>Halobacteriales</taxon>
        <taxon>Natronomonadaceae</taxon>
        <taxon>Halomarina</taxon>
    </lineage>
</organism>
<evidence type="ECO:0000313" key="4">
    <source>
        <dbReference type="Proteomes" id="UP001596099"/>
    </source>
</evidence>
<dbReference type="SUPFAM" id="SSF51126">
    <property type="entry name" value="Pectin lyase-like"/>
    <property type="match status" value="2"/>
</dbReference>
<protein>
    <submittedName>
        <fullName evidence="3">Right-handed parallel beta-helix repeat-containing protein</fullName>
    </submittedName>
</protein>
<gene>
    <name evidence="3" type="ORF">ACFPYI_11575</name>
</gene>
<feature type="compositionally biased region" description="Polar residues" evidence="1">
    <location>
        <begin position="15"/>
        <end position="25"/>
    </location>
</feature>
<accession>A0ABD5RNM6</accession>
<dbReference type="EMBL" id="JBHSQH010000001">
    <property type="protein sequence ID" value="MFC5971972.1"/>
    <property type="molecule type" value="Genomic_DNA"/>
</dbReference>
<feature type="compositionally biased region" description="Acidic residues" evidence="1">
    <location>
        <begin position="496"/>
        <end position="525"/>
    </location>
</feature>
<dbReference type="InterPro" id="IPR011050">
    <property type="entry name" value="Pectin_lyase_fold/virulence"/>
</dbReference>
<feature type="compositionally biased region" description="Acidic residues" evidence="1">
    <location>
        <begin position="734"/>
        <end position="754"/>
    </location>
</feature>
<sequence>MSERNSADEEFESHNYATTNDTPSSGDDENQGGRFGSIDRRQYLKLGAATAAGAVAFSGRSTAETRDGVSFDRVVNAVDDLGMDPNGNEAIDSELDSAWGSGTLIEFPPGEYLVTEEHGYYNDDNVGMVGTTGDRSDVEFVFPTGYEQRFLNVRFGSDWLFGDFTIQQSDDWETGVGCSFAPDGDATIKNIEVAGNNPRNTYRSLALNVYSSDGELTLDGYVRTGASDVGDYPSGTQALLIDPSNEGTIYIRDAHIENAGENGIYGSRSSGEVRIEDSYFANNDIASVRIAGDGSYVKDSTFVVDIDDADNRGDFDNPRALWIESGPHGYTGSSVENCDFILKSADHCDGLVRIQPTAGDVDIENCRFQNETRFPTVFAEEPDDISGSGPVTVRNCSITGGAANPRRAAIELIGRDGSLVSDCCISMDGEQNGVTVRNASNCTVRRSTIDVNGTALYTPGSSVGTGSLSYSGSCPLPSDDGAGAGGDVGGSRGDSEETSDSESGDDGSESSDDGSDGGDDSDDAEAQTADTSGGTRRLVLTGDGFAPYEFSVSGDLEFDSRFGTEDSIDGSTASGFLVGGTDGYEFTGDITSFDVEGSATVRLDGETVDPSSLGDGSSGGDSDSESSESESDDSSSSDGGSSGGMHALTLSGDGLAPYEFSVSGDVGFDPTFGTEDRIDGSTVTGFLVGGTDKYQFDGDITSFDVEGSATVRLDGETVDPSSLGDGSSGGSSGDDSDSESEESDSESSDSDDSSGADGTLGNVLMLNSDDFAPYDIEVSGDIAFDPNYGTEDSLGDGSASGFLVGGTDVYRFSGDITGFEYEGSVDAQLNGESVDPSSLGN</sequence>
<feature type="region of interest" description="Disordered" evidence="1">
    <location>
        <begin position="597"/>
        <end position="681"/>
    </location>
</feature>
<feature type="region of interest" description="Disordered" evidence="1">
    <location>
        <begin position="559"/>
        <end position="581"/>
    </location>
</feature>
<proteinExistence type="predicted"/>
<dbReference type="PROSITE" id="PS51318">
    <property type="entry name" value="TAT"/>
    <property type="match status" value="1"/>
</dbReference>
<dbReference type="InterPro" id="IPR012334">
    <property type="entry name" value="Pectin_lyas_fold"/>
</dbReference>
<evidence type="ECO:0000256" key="1">
    <source>
        <dbReference type="SAM" id="MobiDB-lite"/>
    </source>
</evidence>
<feature type="region of interest" description="Disordered" evidence="1">
    <location>
        <begin position="711"/>
        <end position="762"/>
    </location>
</feature>
<comment type="caution">
    <text evidence="3">The sequence shown here is derived from an EMBL/GenBank/DDBJ whole genome shotgun (WGS) entry which is preliminary data.</text>
</comment>
<dbReference type="Pfam" id="PF13229">
    <property type="entry name" value="Beta_helix"/>
    <property type="match status" value="1"/>
</dbReference>
<feature type="domain" description="Right handed beta helix" evidence="2">
    <location>
        <begin position="359"/>
        <end position="459"/>
    </location>
</feature>
<dbReference type="InterPro" id="IPR006311">
    <property type="entry name" value="TAT_signal"/>
</dbReference>
<feature type="region of interest" description="Disordered" evidence="1">
    <location>
        <begin position="1"/>
        <end position="35"/>
    </location>
</feature>
<reference evidence="3 4" key="1">
    <citation type="journal article" date="2019" name="Int. J. Syst. Evol. Microbiol.">
        <title>The Global Catalogue of Microorganisms (GCM) 10K type strain sequencing project: providing services to taxonomists for standard genome sequencing and annotation.</title>
        <authorList>
            <consortium name="The Broad Institute Genomics Platform"/>
            <consortium name="The Broad Institute Genome Sequencing Center for Infectious Disease"/>
            <person name="Wu L."/>
            <person name="Ma J."/>
        </authorList>
    </citation>
    <scope>NUCLEOTIDE SEQUENCE [LARGE SCALE GENOMIC DNA]</scope>
    <source>
        <strain evidence="3 4">CGMCC 1.12543</strain>
    </source>
</reference>